<evidence type="ECO:0000313" key="1">
    <source>
        <dbReference type="EMBL" id="KAE8374401.1"/>
    </source>
</evidence>
<organism evidence="1 2">
    <name type="scientific">Aspergillus bertholletiae</name>
    <dbReference type="NCBI Taxonomy" id="1226010"/>
    <lineage>
        <taxon>Eukaryota</taxon>
        <taxon>Fungi</taxon>
        <taxon>Dikarya</taxon>
        <taxon>Ascomycota</taxon>
        <taxon>Pezizomycotina</taxon>
        <taxon>Eurotiomycetes</taxon>
        <taxon>Eurotiomycetidae</taxon>
        <taxon>Eurotiales</taxon>
        <taxon>Aspergillaceae</taxon>
        <taxon>Aspergillus</taxon>
        <taxon>Aspergillus subgen. Circumdati</taxon>
    </lineage>
</organism>
<evidence type="ECO:0000313" key="2">
    <source>
        <dbReference type="Proteomes" id="UP000326198"/>
    </source>
</evidence>
<reference evidence="1 2" key="1">
    <citation type="submission" date="2019-04" db="EMBL/GenBank/DDBJ databases">
        <title>Friends and foes A comparative genomics studyof 23 Aspergillus species from section Flavi.</title>
        <authorList>
            <consortium name="DOE Joint Genome Institute"/>
            <person name="Kjaerbolling I."/>
            <person name="Vesth T."/>
            <person name="Frisvad J.C."/>
            <person name="Nybo J.L."/>
            <person name="Theobald S."/>
            <person name="Kildgaard S."/>
            <person name="Isbrandt T."/>
            <person name="Kuo A."/>
            <person name="Sato A."/>
            <person name="Lyhne E.K."/>
            <person name="Kogle M.E."/>
            <person name="Wiebenga A."/>
            <person name="Kun R.S."/>
            <person name="Lubbers R.J."/>
            <person name="Makela M.R."/>
            <person name="Barry K."/>
            <person name="Chovatia M."/>
            <person name="Clum A."/>
            <person name="Daum C."/>
            <person name="Haridas S."/>
            <person name="He G."/>
            <person name="LaButti K."/>
            <person name="Lipzen A."/>
            <person name="Mondo S."/>
            <person name="Riley R."/>
            <person name="Salamov A."/>
            <person name="Simmons B.A."/>
            <person name="Magnuson J.K."/>
            <person name="Henrissat B."/>
            <person name="Mortensen U.H."/>
            <person name="Larsen T.O."/>
            <person name="Devries R.P."/>
            <person name="Grigoriev I.V."/>
            <person name="Machida M."/>
            <person name="Baker S.E."/>
            <person name="Andersen M.R."/>
        </authorList>
    </citation>
    <scope>NUCLEOTIDE SEQUENCE [LARGE SCALE GENOMIC DNA]</scope>
    <source>
        <strain evidence="1 2">IBT 29228</strain>
    </source>
</reference>
<dbReference type="EMBL" id="ML736285">
    <property type="protein sequence ID" value="KAE8374401.1"/>
    <property type="molecule type" value="Genomic_DNA"/>
</dbReference>
<dbReference type="Proteomes" id="UP000326198">
    <property type="component" value="Unassembled WGS sequence"/>
</dbReference>
<gene>
    <name evidence="1" type="ORF">BDV26DRAFT_269974</name>
</gene>
<accession>A0A5N7AX24</accession>
<dbReference type="AlphaFoldDB" id="A0A5N7AX24"/>
<protein>
    <submittedName>
        <fullName evidence="1">Uncharacterized protein</fullName>
    </submittedName>
</protein>
<proteinExistence type="predicted"/>
<sequence>MYYVHNNERIVSRALTMSTDKVNPSCVRYRIFQIRISSSCPWKSGAENQQYVWGY</sequence>
<name>A0A5N7AX24_9EURO</name>
<keyword evidence="2" id="KW-1185">Reference proteome</keyword>